<evidence type="ECO:0000313" key="2">
    <source>
        <dbReference type="EMBL" id="RWS11740.1"/>
    </source>
</evidence>
<dbReference type="SUPFAM" id="SSF49482">
    <property type="entry name" value="Aromatic compound dioxygenase"/>
    <property type="match status" value="1"/>
</dbReference>
<feature type="signal peptide" evidence="1">
    <location>
        <begin position="1"/>
        <end position="18"/>
    </location>
</feature>
<keyword evidence="2" id="KW-0560">Oxidoreductase</keyword>
<dbReference type="EMBL" id="NCKU01001582">
    <property type="protein sequence ID" value="RWS11740.1"/>
    <property type="molecule type" value="Genomic_DNA"/>
</dbReference>
<dbReference type="Gene3D" id="2.60.130.10">
    <property type="entry name" value="Aromatic compound dioxygenase"/>
    <property type="match status" value="1"/>
</dbReference>
<dbReference type="OrthoDB" id="10021862at2759"/>
<comment type="caution">
    <text evidence="2">The sequence shown here is derived from an EMBL/GenBank/DDBJ whole genome shotgun (WGS) entry which is preliminary data.</text>
</comment>
<dbReference type="STRING" id="1965070.A0A3S3P476"/>
<organism evidence="2 3">
    <name type="scientific">Dinothrombium tinctorium</name>
    <dbReference type="NCBI Taxonomy" id="1965070"/>
    <lineage>
        <taxon>Eukaryota</taxon>
        <taxon>Metazoa</taxon>
        <taxon>Ecdysozoa</taxon>
        <taxon>Arthropoda</taxon>
        <taxon>Chelicerata</taxon>
        <taxon>Arachnida</taxon>
        <taxon>Acari</taxon>
        <taxon>Acariformes</taxon>
        <taxon>Trombidiformes</taxon>
        <taxon>Prostigmata</taxon>
        <taxon>Anystina</taxon>
        <taxon>Parasitengona</taxon>
        <taxon>Trombidioidea</taxon>
        <taxon>Trombidiidae</taxon>
        <taxon>Dinothrombium</taxon>
    </lineage>
</organism>
<name>A0A3S3P476_9ACAR</name>
<evidence type="ECO:0000313" key="3">
    <source>
        <dbReference type="Proteomes" id="UP000285301"/>
    </source>
</evidence>
<dbReference type="AlphaFoldDB" id="A0A3S3P476"/>
<accession>A0A3S3P476</accession>
<keyword evidence="3" id="KW-1185">Reference proteome</keyword>
<dbReference type="GO" id="GO:0005506">
    <property type="term" value="F:iron ion binding"/>
    <property type="evidence" value="ECO:0007669"/>
    <property type="project" value="InterPro"/>
</dbReference>
<feature type="chain" id="PRO_5018763990" evidence="1">
    <location>
        <begin position="19"/>
        <end position="260"/>
    </location>
</feature>
<dbReference type="PANTHER" id="PTHR34315:SF1">
    <property type="entry name" value="INTRADIOL RING-CLEAVAGE DIOXYGENASES DOMAIN-CONTAINING PROTEIN-RELATED"/>
    <property type="match status" value="1"/>
</dbReference>
<dbReference type="PANTHER" id="PTHR34315">
    <property type="match status" value="1"/>
</dbReference>
<dbReference type="Proteomes" id="UP000285301">
    <property type="component" value="Unassembled WGS sequence"/>
</dbReference>
<sequence length="260" mass="30203">MVVLALLFNFVFWYVTLAHPQFGKRQLLQYNSTVIDCSQFNRQEYQHTCVMAPEAIEGPYFIDEDLYRKNITEGKRGIPMDLHLVFTNAKICFPLHEAKVYVWSCDSRGYYSGYTRFNPDSPPPSEDKPPVGDSERFLRGVQRTNLFGKVSFESIIPGFYYGRAVHVHVEVHIHGKVVHIAQLYFDEKLLENVENTPEYSEGRKVNRTKNEEDLYYTRDNGKDSIVNTKVTCKDGKIERIEASMTLGIDPDHERIPIYEF</sequence>
<keyword evidence="2" id="KW-0223">Dioxygenase</keyword>
<proteinExistence type="predicted"/>
<gene>
    <name evidence="2" type="ORF">B4U79_15552</name>
</gene>
<evidence type="ECO:0000256" key="1">
    <source>
        <dbReference type="SAM" id="SignalP"/>
    </source>
</evidence>
<protein>
    <submittedName>
        <fullName evidence="2">Intradiol dioxygenase-like protein</fullName>
    </submittedName>
</protein>
<dbReference type="GO" id="GO:0016702">
    <property type="term" value="F:oxidoreductase activity, acting on single donors with incorporation of molecular oxygen, incorporation of two atoms of oxygen"/>
    <property type="evidence" value="ECO:0007669"/>
    <property type="project" value="InterPro"/>
</dbReference>
<dbReference type="InterPro" id="IPR015889">
    <property type="entry name" value="Intradiol_dOase_core"/>
</dbReference>
<keyword evidence="1" id="KW-0732">Signal</keyword>
<reference evidence="2 3" key="1">
    <citation type="journal article" date="2018" name="Gigascience">
        <title>Genomes of trombidid mites reveal novel predicted allergens and laterally-transferred genes associated with secondary metabolism.</title>
        <authorList>
            <person name="Dong X."/>
            <person name="Chaisiri K."/>
            <person name="Xia D."/>
            <person name="Armstrong S.D."/>
            <person name="Fang Y."/>
            <person name="Donnelly M.J."/>
            <person name="Kadowaki T."/>
            <person name="McGarry J.W."/>
            <person name="Darby A.C."/>
            <person name="Makepeace B.L."/>
        </authorList>
    </citation>
    <scope>NUCLEOTIDE SEQUENCE [LARGE SCALE GENOMIC DNA]</scope>
    <source>
        <strain evidence="2">UoL-WK</strain>
    </source>
</reference>